<dbReference type="CDD" id="cd15482">
    <property type="entry name" value="Sialidase_non-viral"/>
    <property type="match status" value="1"/>
</dbReference>
<dbReference type="InterPro" id="IPR036278">
    <property type="entry name" value="Sialidase_sf"/>
</dbReference>
<reference evidence="2" key="2">
    <citation type="submission" date="2020-11" db="EMBL/GenBank/DDBJ databases">
        <title>Whole genome sequencing of Colletotrichum sp.</title>
        <authorList>
            <person name="Li H."/>
        </authorList>
    </citation>
    <scope>NUCLEOTIDE SEQUENCE</scope>
    <source>
        <strain evidence="2">CkLH20</strain>
    </source>
</reference>
<sequence length="443" mass="49966">MPIFTSQLLARAVLLFSVSQITPVALAAPPAPESLWQIQPSLNYSDVLYAGWDQIPVQKEIQIYNGVAENRTYAHHPELFAIGSNVFLIYSSAPVDEDSMGQDVWISTSKDSGTTWSPGRSLMPAALLPNQTETYNWKYWCDRGIVQRAWQALSFVHLTDGELYAIGQSGSRWCPGRWVSAGRIAVKISLDGEALENPCWIETNEYTKSELYAETVYGTEFGMKRCPRACEINTALRKPDEAPAWSPWLYNTGLFAADGTHQMEEQTFAVWHNDGDSPTGGYWQRHWRDITTEKDNTHSVWVEYNEDPEGEGWYPKVKSQTGNEIYQTNIPDAKTKQFLGQIQENGDRYLLSNPRYNAADPQRQPLTLAVSRGKDQTYRAIGVLRTNATKEIVPDTRDGIKNRAYGFSYPTAVQVGDKLIVAYSENKENIWVSVVEISSLPKE</sequence>
<dbReference type="EMBL" id="JAATWM020000041">
    <property type="protein sequence ID" value="KAF9871997.1"/>
    <property type="molecule type" value="Genomic_DNA"/>
</dbReference>
<evidence type="ECO:0000313" key="2">
    <source>
        <dbReference type="EMBL" id="KAF9871997.1"/>
    </source>
</evidence>
<keyword evidence="3" id="KW-1185">Reference proteome</keyword>
<reference evidence="2" key="1">
    <citation type="submission" date="2020-03" db="EMBL/GenBank/DDBJ databases">
        <authorList>
            <person name="He L."/>
        </authorList>
    </citation>
    <scope>NUCLEOTIDE SEQUENCE</scope>
    <source>
        <strain evidence="2">CkLH20</strain>
    </source>
</reference>
<dbReference type="GeneID" id="62166417"/>
<dbReference type="SUPFAM" id="SSF50939">
    <property type="entry name" value="Sialidases"/>
    <property type="match status" value="1"/>
</dbReference>
<keyword evidence="1" id="KW-0732">Signal</keyword>
<name>A0A9P6LH00_9PEZI</name>
<dbReference type="AlphaFoldDB" id="A0A9P6LH00"/>
<evidence type="ECO:0000313" key="3">
    <source>
        <dbReference type="Proteomes" id="UP000781932"/>
    </source>
</evidence>
<evidence type="ECO:0000256" key="1">
    <source>
        <dbReference type="SAM" id="SignalP"/>
    </source>
</evidence>
<feature type="chain" id="PRO_5040257448" description="Bnr repeat domain-containing protein" evidence="1">
    <location>
        <begin position="28"/>
        <end position="443"/>
    </location>
</feature>
<feature type="signal peptide" evidence="1">
    <location>
        <begin position="1"/>
        <end position="27"/>
    </location>
</feature>
<proteinExistence type="predicted"/>
<protein>
    <recommendedName>
        <fullName evidence="4">Bnr repeat domain-containing protein</fullName>
    </recommendedName>
</protein>
<organism evidence="2 3">
    <name type="scientific">Colletotrichum karsti</name>
    <dbReference type="NCBI Taxonomy" id="1095194"/>
    <lineage>
        <taxon>Eukaryota</taxon>
        <taxon>Fungi</taxon>
        <taxon>Dikarya</taxon>
        <taxon>Ascomycota</taxon>
        <taxon>Pezizomycotina</taxon>
        <taxon>Sordariomycetes</taxon>
        <taxon>Hypocreomycetidae</taxon>
        <taxon>Glomerellales</taxon>
        <taxon>Glomerellaceae</taxon>
        <taxon>Colletotrichum</taxon>
        <taxon>Colletotrichum boninense species complex</taxon>
    </lineage>
</organism>
<dbReference type="Proteomes" id="UP000781932">
    <property type="component" value="Unassembled WGS sequence"/>
</dbReference>
<evidence type="ECO:0008006" key="4">
    <source>
        <dbReference type="Google" id="ProtNLM"/>
    </source>
</evidence>
<accession>A0A9P6LH00</accession>
<comment type="caution">
    <text evidence="2">The sequence shown here is derived from an EMBL/GenBank/DDBJ whole genome shotgun (WGS) entry which is preliminary data.</text>
</comment>
<dbReference type="OrthoDB" id="3701586at2759"/>
<gene>
    <name evidence="2" type="ORF">CkaCkLH20_10629</name>
</gene>
<dbReference type="RefSeq" id="XP_038741458.1">
    <property type="nucleotide sequence ID" value="XM_038893343.1"/>
</dbReference>